<gene>
    <name evidence="2" type="ORF">BHM03_00051548</name>
</gene>
<protein>
    <submittedName>
        <fullName evidence="2">Uncharacterized protein</fullName>
    </submittedName>
</protein>
<proteinExistence type="predicted"/>
<evidence type="ECO:0000256" key="1">
    <source>
        <dbReference type="SAM" id="MobiDB-lite"/>
    </source>
</evidence>
<dbReference type="AlphaFoldDB" id="A0A445MM11"/>
<reference evidence="2" key="1">
    <citation type="journal article" date="2018" name="Data Brief">
        <title>Genome sequence data from 17 accessions of Ensete ventricosum, a staple food crop for millions in Ethiopia.</title>
        <authorList>
            <person name="Yemataw Z."/>
            <person name="Muzemil S."/>
            <person name="Ambachew D."/>
            <person name="Tripathi L."/>
            <person name="Tesfaye K."/>
            <person name="Chala A."/>
            <person name="Farbos A."/>
            <person name="O'Neill P."/>
            <person name="Moore K."/>
            <person name="Grant M."/>
            <person name="Studholme D.J."/>
        </authorList>
    </citation>
    <scope>NUCLEOTIDE SEQUENCE [LARGE SCALE GENOMIC DNA]</scope>
    <source>
        <tissue evidence="2">Leaf</tissue>
    </source>
</reference>
<accession>A0A445MM11</accession>
<dbReference type="EMBL" id="KV876612">
    <property type="protein sequence ID" value="RZR75191.1"/>
    <property type="molecule type" value="Genomic_DNA"/>
</dbReference>
<name>A0A445MM11_ENSVE</name>
<organism evidence="2">
    <name type="scientific">Ensete ventricosum</name>
    <name type="common">Abyssinian banana</name>
    <name type="synonym">Musa ensete</name>
    <dbReference type="NCBI Taxonomy" id="4639"/>
    <lineage>
        <taxon>Eukaryota</taxon>
        <taxon>Viridiplantae</taxon>
        <taxon>Streptophyta</taxon>
        <taxon>Embryophyta</taxon>
        <taxon>Tracheophyta</taxon>
        <taxon>Spermatophyta</taxon>
        <taxon>Magnoliopsida</taxon>
        <taxon>Liliopsida</taxon>
        <taxon>Zingiberales</taxon>
        <taxon>Musaceae</taxon>
        <taxon>Ensete</taxon>
    </lineage>
</organism>
<feature type="region of interest" description="Disordered" evidence="1">
    <location>
        <begin position="90"/>
        <end position="109"/>
    </location>
</feature>
<dbReference type="Proteomes" id="UP000290560">
    <property type="component" value="Unassembled WGS sequence"/>
</dbReference>
<evidence type="ECO:0000313" key="2">
    <source>
        <dbReference type="EMBL" id="RZR75191.1"/>
    </source>
</evidence>
<sequence>MSQERPQSNNLKVHLGEISTTQHARVMPWATYEPELTRAALLDQSSFRAALLGQPASGSFPEPQLDRISFRVLKPTSSFLKPQLDRISFRHPNRAPREGGGVKGNDMKNVNMAVTSPLPWTTRSPAWSTRHSEADLTQAWRSQRLYD</sequence>